<name>G4CLJ4_9NEIS</name>
<dbReference type="EMBL" id="AGAY01000087">
    <property type="protein sequence ID" value="EGY51313.1"/>
    <property type="molecule type" value="Genomic_DNA"/>
</dbReference>
<protein>
    <submittedName>
        <fullName evidence="1">Uncharacterized protein</fullName>
    </submittedName>
</protein>
<dbReference type="STRING" id="1032488.HMPREF9371_2485"/>
<comment type="caution">
    <text evidence="1">The sequence shown here is derived from an EMBL/GenBank/DDBJ whole genome shotgun (WGS) entry which is preliminary data.</text>
</comment>
<dbReference type="AlphaFoldDB" id="G4CLJ4"/>
<evidence type="ECO:0000313" key="2">
    <source>
        <dbReference type="Proteomes" id="UP000003019"/>
    </source>
</evidence>
<gene>
    <name evidence="1" type="ORF">HMPREF9371_2485</name>
</gene>
<keyword evidence="2" id="KW-1185">Reference proteome</keyword>
<dbReference type="RefSeq" id="WP_009120170.1">
    <property type="nucleotide sequence ID" value="NZ_JH164926.1"/>
</dbReference>
<organism evidence="1 2">
    <name type="scientific">Neisseria shayeganii 871</name>
    <dbReference type="NCBI Taxonomy" id="1032488"/>
    <lineage>
        <taxon>Bacteria</taxon>
        <taxon>Pseudomonadati</taxon>
        <taxon>Pseudomonadota</taxon>
        <taxon>Betaproteobacteria</taxon>
        <taxon>Neisseriales</taxon>
        <taxon>Neisseriaceae</taxon>
        <taxon>Neisseria</taxon>
    </lineage>
</organism>
<reference evidence="1 2" key="1">
    <citation type="submission" date="2011-05" db="EMBL/GenBank/DDBJ databases">
        <authorList>
            <person name="Muzny D."/>
            <person name="Qin X."/>
            <person name="Deng J."/>
            <person name="Jiang H."/>
            <person name="Liu Y."/>
            <person name="Qu J."/>
            <person name="Song X.-Z."/>
            <person name="Zhang L."/>
            <person name="Thornton R."/>
            <person name="Coyle M."/>
            <person name="Francisco L."/>
            <person name="Jackson L."/>
            <person name="Javaid M."/>
            <person name="Korchina V."/>
            <person name="Kovar C."/>
            <person name="Mata R."/>
            <person name="Mathew T."/>
            <person name="Ngo R."/>
            <person name="Nguyen L."/>
            <person name="Nguyen N."/>
            <person name="Okwuonu G."/>
            <person name="Ongeri F."/>
            <person name="Pham C."/>
            <person name="Simmons D."/>
            <person name="Wilczek-Boney K."/>
            <person name="Hale W."/>
            <person name="Jakkamsetti A."/>
            <person name="Pham P."/>
            <person name="Ruth R."/>
            <person name="San Lucas F."/>
            <person name="Warren J."/>
            <person name="Zhang J."/>
            <person name="Zhao Z."/>
            <person name="Zhou C."/>
            <person name="Zhu D."/>
            <person name="Lee S."/>
            <person name="Bess C."/>
            <person name="Blankenburg K."/>
            <person name="Forbes L."/>
            <person name="Fu Q."/>
            <person name="Gubbala S."/>
            <person name="Hirani K."/>
            <person name="Jayaseelan J.C."/>
            <person name="Lara F."/>
            <person name="Munidasa M."/>
            <person name="Palculict T."/>
            <person name="Patil S."/>
            <person name="Pu L.-L."/>
            <person name="Saada N."/>
            <person name="Tang L."/>
            <person name="Weissenberger G."/>
            <person name="Zhu Y."/>
            <person name="Hemphill L."/>
            <person name="Shang Y."/>
            <person name="Youmans B."/>
            <person name="Ayvaz T."/>
            <person name="Ross M."/>
            <person name="Santibanez J."/>
            <person name="Aqrawi P."/>
            <person name="Gross S."/>
            <person name="Joshi V."/>
            <person name="Fowler G."/>
            <person name="Nazareth L."/>
            <person name="Reid J."/>
            <person name="Worley K."/>
            <person name="Petrosino J."/>
            <person name="Highlander S."/>
            <person name="Gibbs R."/>
        </authorList>
    </citation>
    <scope>NUCLEOTIDE SEQUENCE [LARGE SCALE GENOMIC DNA]</scope>
    <source>
        <strain evidence="1 2">871</strain>
    </source>
</reference>
<proteinExistence type="predicted"/>
<dbReference type="Proteomes" id="UP000003019">
    <property type="component" value="Unassembled WGS sequence"/>
</dbReference>
<accession>G4CLJ4</accession>
<dbReference type="HOGENOM" id="CLU_2465849_0_0_4"/>
<sequence>MKILYFLSHDGDNYFITKSYKEAVNWQESQELNFATEICYDEDFRITHIDRNEIDWFAESISDEIGSPQFQEAKEMLNKEYEFPEELK</sequence>
<evidence type="ECO:0000313" key="1">
    <source>
        <dbReference type="EMBL" id="EGY51313.1"/>
    </source>
</evidence>